<reference evidence="3 4" key="1">
    <citation type="submission" date="2020-08" db="EMBL/GenBank/DDBJ databases">
        <title>Functional genomics of gut bacteria from endangered species of beetles.</title>
        <authorList>
            <person name="Carlos-Shanley C."/>
        </authorList>
    </citation>
    <scope>NUCLEOTIDE SEQUENCE [LARGE SCALE GENOMIC DNA]</scope>
    <source>
        <strain evidence="3 4">S00192</strain>
    </source>
</reference>
<feature type="transmembrane region" description="Helical" evidence="2">
    <location>
        <begin position="23"/>
        <end position="47"/>
    </location>
</feature>
<dbReference type="EMBL" id="JACHLJ010000001">
    <property type="protein sequence ID" value="MBB5771044.1"/>
    <property type="molecule type" value="Genomic_DNA"/>
</dbReference>
<accession>A0A7W9L569</accession>
<protein>
    <submittedName>
        <fullName evidence="3">Uncharacterized protein</fullName>
    </submittedName>
</protein>
<keyword evidence="2" id="KW-0472">Membrane</keyword>
<comment type="caution">
    <text evidence="3">The sequence shown here is derived from an EMBL/GenBank/DDBJ whole genome shotgun (WGS) entry which is preliminary data.</text>
</comment>
<evidence type="ECO:0000313" key="3">
    <source>
        <dbReference type="EMBL" id="MBB5771044.1"/>
    </source>
</evidence>
<evidence type="ECO:0000256" key="1">
    <source>
        <dbReference type="SAM" id="MobiDB-lite"/>
    </source>
</evidence>
<name>A0A7W9L569_BREVE</name>
<feature type="compositionally biased region" description="Low complexity" evidence="1">
    <location>
        <begin position="104"/>
        <end position="123"/>
    </location>
</feature>
<dbReference type="RefSeq" id="WP_184278601.1">
    <property type="nucleotide sequence ID" value="NZ_JACHLJ010000001.1"/>
</dbReference>
<feature type="region of interest" description="Disordered" evidence="1">
    <location>
        <begin position="64"/>
        <end position="134"/>
    </location>
</feature>
<sequence>MTAASAPSSGPWPRRARPDWRKVALATASVAINAGLIAILSLTALGIDAPPSAPHPRPLYIDITPRPLLPNERPRPAMQTPEPVTTSASRDAGGIDAAPTDRVASAPDSRPAPIRPRIAAPTPQGAPAPPDAWTVNPNDRAGAMSRVLRQGLIGCTTPQQLSAAERAHCHEDAMRRSMNAAPITGTGNPERDAAFAREGARRLAEWEARRRPLSGGVGVVGPADCVGSNFGTGCAGAQLNPSLAPDSTRNVQTRRDGHRAGGAPITPGASAPMERWKD</sequence>
<organism evidence="3 4">
    <name type="scientific">Brevundimonas vesicularis</name>
    <name type="common">Pseudomonas vesicularis</name>
    <dbReference type="NCBI Taxonomy" id="41276"/>
    <lineage>
        <taxon>Bacteria</taxon>
        <taxon>Pseudomonadati</taxon>
        <taxon>Pseudomonadota</taxon>
        <taxon>Alphaproteobacteria</taxon>
        <taxon>Caulobacterales</taxon>
        <taxon>Caulobacteraceae</taxon>
        <taxon>Brevundimonas</taxon>
    </lineage>
</organism>
<dbReference type="Proteomes" id="UP000556201">
    <property type="component" value="Unassembled WGS sequence"/>
</dbReference>
<keyword evidence="2" id="KW-1133">Transmembrane helix</keyword>
<gene>
    <name evidence="3" type="ORF">HNP47_001013</name>
</gene>
<dbReference type="AlphaFoldDB" id="A0A7W9L569"/>
<feature type="region of interest" description="Disordered" evidence="1">
    <location>
        <begin position="236"/>
        <end position="278"/>
    </location>
</feature>
<feature type="compositionally biased region" description="Polar residues" evidence="1">
    <location>
        <begin position="239"/>
        <end position="251"/>
    </location>
</feature>
<evidence type="ECO:0000256" key="2">
    <source>
        <dbReference type="SAM" id="Phobius"/>
    </source>
</evidence>
<proteinExistence type="predicted"/>
<evidence type="ECO:0000313" key="4">
    <source>
        <dbReference type="Proteomes" id="UP000556201"/>
    </source>
</evidence>
<keyword evidence="2" id="KW-0812">Transmembrane</keyword>